<gene>
    <name evidence="2" type="ORF">FEE40_13095</name>
    <name evidence="3" type="ORF">FEE40_13270</name>
</gene>
<name>A0AAE6WJQ3_9LACO</name>
<keyword evidence="2" id="KW-0614">Plasmid</keyword>
<keyword evidence="1" id="KW-1133">Transmembrane helix</keyword>
<protein>
    <submittedName>
        <fullName evidence="2">Uncharacterized protein</fullName>
    </submittedName>
</protein>
<geneLocation type="plasmid" evidence="2 4">
    <name>unnamed</name>
</geneLocation>
<evidence type="ECO:0000313" key="2">
    <source>
        <dbReference type="EMBL" id="QIA91137.1"/>
    </source>
</evidence>
<accession>A0AAE6WJQ3</accession>
<feature type="transmembrane region" description="Helical" evidence="1">
    <location>
        <begin position="65"/>
        <end position="82"/>
    </location>
</feature>
<keyword evidence="1" id="KW-0472">Membrane</keyword>
<proteinExistence type="predicted"/>
<evidence type="ECO:0000256" key="1">
    <source>
        <dbReference type="SAM" id="Phobius"/>
    </source>
</evidence>
<keyword evidence="1" id="KW-0812">Transmembrane</keyword>
<organism evidence="2 4">
    <name type="scientific">Ligilactobacillus murinus</name>
    <dbReference type="NCBI Taxonomy" id="1622"/>
    <lineage>
        <taxon>Bacteria</taxon>
        <taxon>Bacillati</taxon>
        <taxon>Bacillota</taxon>
        <taxon>Bacilli</taxon>
        <taxon>Lactobacillales</taxon>
        <taxon>Lactobacillaceae</taxon>
        <taxon>Ligilactobacillus</taxon>
    </lineage>
</organism>
<evidence type="ECO:0000313" key="4">
    <source>
        <dbReference type="Proteomes" id="UP000463931"/>
    </source>
</evidence>
<evidence type="ECO:0000313" key="3">
    <source>
        <dbReference type="EMBL" id="QIA91168.1"/>
    </source>
</evidence>
<sequence length="91" mass="10443">MIFLYFCLLIFKSLSQIAFYFSNLILQTAKNKKTVNEFTVSSALRKATPLLIATFYHNLKEYQEIAMIFLILATASTSNIFLKLSELSDSF</sequence>
<reference evidence="2 4" key="1">
    <citation type="journal article" date="2019" name="Nat. Med.">
        <title>Preventing dysbiosis of the neonatal mouse intestinal microbiome protects against late-onset sepsis.</title>
        <authorList>
            <person name="Singer J.R."/>
            <person name="Blosser E.G."/>
            <person name="Zindl C.L."/>
            <person name="Silberger D.J."/>
            <person name="Conlan S."/>
            <person name="Laufer V.A."/>
            <person name="DiToro D."/>
            <person name="Deming C."/>
            <person name="Kumar R."/>
            <person name="Morrow C.D."/>
            <person name="Segre J.A."/>
            <person name="Gray M.J."/>
            <person name="Randolph D.A."/>
            <person name="Weaver C.T."/>
        </authorList>
    </citation>
    <scope>NUCLEOTIDE SEQUENCE [LARGE SCALE GENOMIC DNA]</scope>
    <source>
        <strain evidence="2 4">V10</strain>
        <plasmid evidence="2 4">unnamed</plasmid>
    </source>
</reference>
<dbReference type="EMBL" id="CP040853">
    <property type="protein sequence ID" value="QIA91137.1"/>
    <property type="molecule type" value="Genomic_DNA"/>
</dbReference>
<dbReference type="AlphaFoldDB" id="A0AAE6WJQ3"/>
<dbReference type="EMBL" id="CP040853">
    <property type="protein sequence ID" value="QIA91168.1"/>
    <property type="molecule type" value="Genomic_DNA"/>
</dbReference>
<dbReference type="Proteomes" id="UP000463931">
    <property type="component" value="Plasmid unnamed"/>
</dbReference>